<feature type="signal peptide" evidence="1">
    <location>
        <begin position="1"/>
        <end position="24"/>
    </location>
</feature>
<sequence length="495" mass="53139">MRLLRPLALLGALLSLNTCRLAQAQVVELPPGVPLRRVQPVVSAEFGGAVRGRVVWLSANGRMAAIYRFTRDTDGDGRVEPRMGIHGEMLGDRPDLWLYDLADGDSAVYDDLLAGDGAGRYMALLRGGRPVLLDSHDGEAREMAELQGSPDDGNRCMTPRQFSFSDDGRRLAYLRGDPAELVVRTLATGGERVVRAGQGVLWRAGLPADTGWTLLMETDPPATAADSAAFPVQLTSCASLASNLFASSYSYSGWEGARFRTVLVGADGVHHPVAGYPVTLGEKAYAVPDSARLFSAAGEAIALPAGCTELSAVPGVARVVLRCGDHSAIFDPVTRAQIHLPVTLYLDDRWLGGVMVDGAQWIAALVLPDSIPRGTPTVYRLARLRMEDGRLETGPEVQVAELAQDPEWLVGYGPGDVYALSLRTGRVRTLTSEAEWLRGFLVGQDDARLVLNPDRGAYIRTGETASDPSPAGCVLEAASTDHRTETGPWTRRCVP</sequence>
<keyword evidence="1" id="KW-0732">Signal</keyword>
<keyword evidence="3" id="KW-1185">Reference proteome</keyword>
<dbReference type="Proteomes" id="UP000582837">
    <property type="component" value="Unassembled WGS sequence"/>
</dbReference>
<name>A0A841H4V3_9BACT</name>
<proteinExistence type="predicted"/>
<evidence type="ECO:0000313" key="2">
    <source>
        <dbReference type="EMBL" id="MBB6073161.1"/>
    </source>
</evidence>
<dbReference type="EMBL" id="JACHIA010000021">
    <property type="protein sequence ID" value="MBB6073161.1"/>
    <property type="molecule type" value="Genomic_DNA"/>
</dbReference>
<accession>A0A841H4V3</accession>
<comment type="caution">
    <text evidence="2">The sequence shown here is derived from an EMBL/GenBank/DDBJ whole genome shotgun (WGS) entry which is preliminary data.</text>
</comment>
<dbReference type="SUPFAM" id="SSF82171">
    <property type="entry name" value="DPP6 N-terminal domain-like"/>
    <property type="match status" value="1"/>
</dbReference>
<dbReference type="AlphaFoldDB" id="A0A841H4V3"/>
<evidence type="ECO:0008006" key="4">
    <source>
        <dbReference type="Google" id="ProtNLM"/>
    </source>
</evidence>
<protein>
    <recommendedName>
        <fullName evidence="4">S9 family peptidase</fullName>
    </recommendedName>
</protein>
<gene>
    <name evidence="2" type="ORF">HNQ61_004828</name>
</gene>
<evidence type="ECO:0000256" key="1">
    <source>
        <dbReference type="SAM" id="SignalP"/>
    </source>
</evidence>
<dbReference type="RefSeq" id="WP_170035070.1">
    <property type="nucleotide sequence ID" value="NZ_JABDTL010000001.1"/>
</dbReference>
<evidence type="ECO:0000313" key="3">
    <source>
        <dbReference type="Proteomes" id="UP000582837"/>
    </source>
</evidence>
<feature type="chain" id="PRO_5032545263" description="S9 family peptidase" evidence="1">
    <location>
        <begin position="25"/>
        <end position="495"/>
    </location>
</feature>
<organism evidence="2 3">
    <name type="scientific">Longimicrobium terrae</name>
    <dbReference type="NCBI Taxonomy" id="1639882"/>
    <lineage>
        <taxon>Bacteria</taxon>
        <taxon>Pseudomonadati</taxon>
        <taxon>Gemmatimonadota</taxon>
        <taxon>Longimicrobiia</taxon>
        <taxon>Longimicrobiales</taxon>
        <taxon>Longimicrobiaceae</taxon>
        <taxon>Longimicrobium</taxon>
    </lineage>
</organism>
<reference evidence="2 3" key="1">
    <citation type="submission" date="2020-08" db="EMBL/GenBank/DDBJ databases">
        <title>Genomic Encyclopedia of Type Strains, Phase IV (KMG-IV): sequencing the most valuable type-strain genomes for metagenomic binning, comparative biology and taxonomic classification.</title>
        <authorList>
            <person name="Goeker M."/>
        </authorList>
    </citation>
    <scope>NUCLEOTIDE SEQUENCE [LARGE SCALE GENOMIC DNA]</scope>
    <source>
        <strain evidence="2 3">DSM 29007</strain>
    </source>
</reference>